<dbReference type="InterPro" id="IPR000210">
    <property type="entry name" value="BTB/POZ_dom"/>
</dbReference>
<dbReference type="CDD" id="cd18186">
    <property type="entry name" value="BTB_POZ_ZBTB_KLHL-like"/>
    <property type="match status" value="1"/>
</dbReference>
<dbReference type="OrthoDB" id="194443at2759"/>
<dbReference type="Proteomes" id="UP000799777">
    <property type="component" value="Unassembled WGS sequence"/>
</dbReference>
<organism evidence="2 3">
    <name type="scientific">Setomelanomma holmii</name>
    <dbReference type="NCBI Taxonomy" id="210430"/>
    <lineage>
        <taxon>Eukaryota</taxon>
        <taxon>Fungi</taxon>
        <taxon>Dikarya</taxon>
        <taxon>Ascomycota</taxon>
        <taxon>Pezizomycotina</taxon>
        <taxon>Dothideomycetes</taxon>
        <taxon>Pleosporomycetidae</taxon>
        <taxon>Pleosporales</taxon>
        <taxon>Pleosporineae</taxon>
        <taxon>Phaeosphaeriaceae</taxon>
        <taxon>Setomelanomma</taxon>
    </lineage>
</organism>
<dbReference type="Gene3D" id="3.30.710.10">
    <property type="entry name" value="Potassium Channel Kv1.1, Chain A"/>
    <property type="match status" value="1"/>
</dbReference>
<sequence length="246" mass="27784">MPATSAPSPAVKEPTLQAVVCTHADNALPQGGFDKLASIIVGRGTTKKEFQVHRGVLAYYSTHFQHTLANSYLREKLKLPNDEPDVFEIVVYWMHSGRFWSPASAKDGKIPLSTDQILEVYFFAVDNDMRALQNATITLYYQELVHILAEPTAQIGRIYSETNTDAPLRSFVVDFMAKAWNFHFDKNKDTPLPNQFLIDVLKALKEIKKVPGSGINRDRWMAEMNESLCRKYHDHGVEVSNQPTTA</sequence>
<comment type="caution">
    <text evidence="2">The sequence shown here is derived from an EMBL/GenBank/DDBJ whole genome shotgun (WGS) entry which is preliminary data.</text>
</comment>
<gene>
    <name evidence="2" type="ORF">EK21DRAFT_107845</name>
</gene>
<feature type="domain" description="BTB" evidence="1">
    <location>
        <begin position="35"/>
        <end position="103"/>
    </location>
</feature>
<dbReference type="EMBL" id="ML978160">
    <property type="protein sequence ID" value="KAF2034718.1"/>
    <property type="molecule type" value="Genomic_DNA"/>
</dbReference>
<evidence type="ECO:0000259" key="1">
    <source>
        <dbReference type="PROSITE" id="PS50097"/>
    </source>
</evidence>
<evidence type="ECO:0000313" key="2">
    <source>
        <dbReference type="EMBL" id="KAF2034718.1"/>
    </source>
</evidence>
<dbReference type="AlphaFoldDB" id="A0A9P4HHJ9"/>
<keyword evidence="3" id="KW-1185">Reference proteome</keyword>
<dbReference type="PROSITE" id="PS50097">
    <property type="entry name" value="BTB"/>
    <property type="match status" value="1"/>
</dbReference>
<dbReference type="Pfam" id="PF00651">
    <property type="entry name" value="BTB"/>
    <property type="match status" value="1"/>
</dbReference>
<evidence type="ECO:0000313" key="3">
    <source>
        <dbReference type="Proteomes" id="UP000799777"/>
    </source>
</evidence>
<protein>
    <recommendedName>
        <fullName evidence="1">BTB domain-containing protein</fullName>
    </recommendedName>
</protein>
<dbReference type="InterPro" id="IPR011333">
    <property type="entry name" value="SKP1/BTB/POZ_sf"/>
</dbReference>
<proteinExistence type="predicted"/>
<reference evidence="2" key="1">
    <citation type="journal article" date="2020" name="Stud. Mycol.">
        <title>101 Dothideomycetes genomes: a test case for predicting lifestyles and emergence of pathogens.</title>
        <authorList>
            <person name="Haridas S."/>
            <person name="Albert R."/>
            <person name="Binder M."/>
            <person name="Bloem J."/>
            <person name="Labutti K."/>
            <person name="Salamov A."/>
            <person name="Andreopoulos B."/>
            <person name="Baker S."/>
            <person name="Barry K."/>
            <person name="Bills G."/>
            <person name="Bluhm B."/>
            <person name="Cannon C."/>
            <person name="Castanera R."/>
            <person name="Culley D."/>
            <person name="Daum C."/>
            <person name="Ezra D."/>
            <person name="Gonzalez J."/>
            <person name="Henrissat B."/>
            <person name="Kuo A."/>
            <person name="Liang C."/>
            <person name="Lipzen A."/>
            <person name="Lutzoni F."/>
            <person name="Magnuson J."/>
            <person name="Mondo S."/>
            <person name="Nolan M."/>
            <person name="Ohm R."/>
            <person name="Pangilinan J."/>
            <person name="Park H.-J."/>
            <person name="Ramirez L."/>
            <person name="Alfaro M."/>
            <person name="Sun H."/>
            <person name="Tritt A."/>
            <person name="Yoshinaga Y."/>
            <person name="Zwiers L.-H."/>
            <person name="Turgeon B."/>
            <person name="Goodwin S."/>
            <person name="Spatafora J."/>
            <person name="Crous P."/>
            <person name="Grigoriev I."/>
        </authorList>
    </citation>
    <scope>NUCLEOTIDE SEQUENCE</scope>
    <source>
        <strain evidence="2">CBS 110217</strain>
    </source>
</reference>
<dbReference type="SUPFAM" id="SSF54695">
    <property type="entry name" value="POZ domain"/>
    <property type="match status" value="1"/>
</dbReference>
<name>A0A9P4HHJ9_9PLEO</name>
<accession>A0A9P4HHJ9</accession>